<evidence type="ECO:0000313" key="2">
    <source>
        <dbReference type="EMBL" id="KAF1998959.1"/>
    </source>
</evidence>
<dbReference type="OrthoDB" id="4759798at2759"/>
<accession>A0A6A5WDT7</accession>
<proteinExistence type="predicted"/>
<dbReference type="Proteomes" id="UP000799779">
    <property type="component" value="Unassembled WGS sequence"/>
</dbReference>
<sequence length="116" mass="12781">MSAAEQKRGRTRPVVEDSDSDDDEVNVPSSTEYSESVKGKFRGGRIDESSAAAAFPTKPLYAKDEIVYLLAPNQQYPSGPFVVVSIDTANRYTIKRLDNNQLHPQPVNENSLVVPV</sequence>
<organism evidence="2 3">
    <name type="scientific">Amniculicola lignicola CBS 123094</name>
    <dbReference type="NCBI Taxonomy" id="1392246"/>
    <lineage>
        <taxon>Eukaryota</taxon>
        <taxon>Fungi</taxon>
        <taxon>Dikarya</taxon>
        <taxon>Ascomycota</taxon>
        <taxon>Pezizomycotina</taxon>
        <taxon>Dothideomycetes</taxon>
        <taxon>Pleosporomycetidae</taxon>
        <taxon>Pleosporales</taxon>
        <taxon>Amniculicolaceae</taxon>
        <taxon>Amniculicola</taxon>
    </lineage>
</organism>
<name>A0A6A5WDT7_9PLEO</name>
<reference evidence="2" key="1">
    <citation type="journal article" date="2020" name="Stud. Mycol.">
        <title>101 Dothideomycetes genomes: a test case for predicting lifestyles and emergence of pathogens.</title>
        <authorList>
            <person name="Haridas S."/>
            <person name="Albert R."/>
            <person name="Binder M."/>
            <person name="Bloem J."/>
            <person name="Labutti K."/>
            <person name="Salamov A."/>
            <person name="Andreopoulos B."/>
            <person name="Baker S."/>
            <person name="Barry K."/>
            <person name="Bills G."/>
            <person name="Bluhm B."/>
            <person name="Cannon C."/>
            <person name="Castanera R."/>
            <person name="Culley D."/>
            <person name="Daum C."/>
            <person name="Ezra D."/>
            <person name="Gonzalez J."/>
            <person name="Henrissat B."/>
            <person name="Kuo A."/>
            <person name="Liang C."/>
            <person name="Lipzen A."/>
            <person name="Lutzoni F."/>
            <person name="Magnuson J."/>
            <person name="Mondo S."/>
            <person name="Nolan M."/>
            <person name="Ohm R."/>
            <person name="Pangilinan J."/>
            <person name="Park H.-J."/>
            <person name="Ramirez L."/>
            <person name="Alfaro M."/>
            <person name="Sun H."/>
            <person name="Tritt A."/>
            <person name="Yoshinaga Y."/>
            <person name="Zwiers L.-H."/>
            <person name="Turgeon B."/>
            <person name="Goodwin S."/>
            <person name="Spatafora J."/>
            <person name="Crous P."/>
            <person name="Grigoriev I."/>
        </authorList>
    </citation>
    <scope>NUCLEOTIDE SEQUENCE</scope>
    <source>
        <strain evidence="2">CBS 123094</strain>
    </source>
</reference>
<evidence type="ECO:0000313" key="3">
    <source>
        <dbReference type="Proteomes" id="UP000799779"/>
    </source>
</evidence>
<evidence type="ECO:0000256" key="1">
    <source>
        <dbReference type="SAM" id="MobiDB-lite"/>
    </source>
</evidence>
<feature type="compositionally biased region" description="Acidic residues" evidence="1">
    <location>
        <begin position="16"/>
        <end position="25"/>
    </location>
</feature>
<dbReference type="AlphaFoldDB" id="A0A6A5WDT7"/>
<feature type="region of interest" description="Disordered" evidence="1">
    <location>
        <begin position="1"/>
        <end position="38"/>
    </location>
</feature>
<dbReference type="EMBL" id="ML977599">
    <property type="protein sequence ID" value="KAF1998959.1"/>
    <property type="molecule type" value="Genomic_DNA"/>
</dbReference>
<protein>
    <submittedName>
        <fullName evidence="2">Uncharacterized protein</fullName>
    </submittedName>
</protein>
<keyword evidence="3" id="KW-1185">Reference proteome</keyword>
<gene>
    <name evidence="2" type="ORF">P154DRAFT_621240</name>
</gene>